<dbReference type="InterPro" id="IPR004111">
    <property type="entry name" value="Repressor_TetR_C"/>
</dbReference>
<feature type="domain" description="HTH tetR-type" evidence="6">
    <location>
        <begin position="30"/>
        <end position="90"/>
    </location>
</feature>
<protein>
    <submittedName>
        <fullName evidence="7">TetR family transcriptional regulator</fullName>
    </submittedName>
</protein>
<dbReference type="RefSeq" id="WP_190850154.1">
    <property type="nucleotide sequence ID" value="NZ_AP023440.1"/>
</dbReference>
<dbReference type="Proteomes" id="UP000516444">
    <property type="component" value="Chromosome"/>
</dbReference>
<name>A0A7G1NW17_9ACTN</name>
<dbReference type="GO" id="GO:0000976">
    <property type="term" value="F:transcription cis-regulatory region binding"/>
    <property type="evidence" value="ECO:0007669"/>
    <property type="project" value="TreeGrafter"/>
</dbReference>
<evidence type="ECO:0000256" key="5">
    <source>
        <dbReference type="PROSITE-ProRule" id="PRU00335"/>
    </source>
</evidence>
<keyword evidence="1" id="KW-0678">Repressor</keyword>
<keyword evidence="8" id="KW-1185">Reference proteome</keyword>
<dbReference type="PRINTS" id="PR00400">
    <property type="entry name" value="TETREPRESSOR"/>
</dbReference>
<dbReference type="GO" id="GO:0003700">
    <property type="term" value="F:DNA-binding transcription factor activity"/>
    <property type="evidence" value="ECO:0007669"/>
    <property type="project" value="TreeGrafter"/>
</dbReference>
<dbReference type="Gene3D" id="1.10.357.10">
    <property type="entry name" value="Tetracycline Repressor, domain 2"/>
    <property type="match status" value="1"/>
</dbReference>
<sequence length="234" mass="26339">MNKPRGNDPTIAEAAHSVWLRPPVPRAVPPLTRERITEGAVALLDEEGLDRLTMRHLAERLGVGTTTLYWHVKTKADVIDLAIDAIFGETSLPDRNSGDWRENIVALLADCRATLLRHPWSAALPLRQRPSIGPNFLAWMEFLQASLVRVGFRGKAVTAACWLLYSHLQGSTASQSSLRWSDSERAAAQEQLRRHRDTYPTLASHEYLLDDDWEQNFHLGLRYALDGLQAQIDT</sequence>
<dbReference type="InterPro" id="IPR023772">
    <property type="entry name" value="DNA-bd_HTH_TetR-type_CS"/>
</dbReference>
<dbReference type="InterPro" id="IPR036271">
    <property type="entry name" value="Tet_transcr_reg_TetR-rel_C_sf"/>
</dbReference>
<evidence type="ECO:0000256" key="2">
    <source>
        <dbReference type="ARBA" id="ARBA00023015"/>
    </source>
</evidence>
<keyword evidence="2" id="KW-0805">Transcription regulation</keyword>
<dbReference type="PRINTS" id="PR00455">
    <property type="entry name" value="HTHTETR"/>
</dbReference>
<evidence type="ECO:0000256" key="4">
    <source>
        <dbReference type="ARBA" id="ARBA00023163"/>
    </source>
</evidence>
<proteinExistence type="predicted"/>
<dbReference type="SUPFAM" id="SSF46689">
    <property type="entry name" value="Homeodomain-like"/>
    <property type="match status" value="1"/>
</dbReference>
<dbReference type="InterPro" id="IPR003012">
    <property type="entry name" value="Tet_transcr_reg_TetR"/>
</dbReference>
<dbReference type="PROSITE" id="PS01081">
    <property type="entry name" value="HTH_TETR_1"/>
    <property type="match status" value="1"/>
</dbReference>
<dbReference type="PROSITE" id="PS50977">
    <property type="entry name" value="HTH_TETR_2"/>
    <property type="match status" value="1"/>
</dbReference>
<dbReference type="AlphaFoldDB" id="A0A7G1NW17"/>
<dbReference type="InterPro" id="IPR050109">
    <property type="entry name" value="HTH-type_TetR-like_transc_reg"/>
</dbReference>
<dbReference type="Pfam" id="PF00440">
    <property type="entry name" value="TetR_N"/>
    <property type="match status" value="1"/>
</dbReference>
<dbReference type="PANTHER" id="PTHR30055">
    <property type="entry name" value="HTH-TYPE TRANSCRIPTIONAL REGULATOR RUTR"/>
    <property type="match status" value="1"/>
</dbReference>
<dbReference type="InterPro" id="IPR009057">
    <property type="entry name" value="Homeodomain-like_sf"/>
</dbReference>
<gene>
    <name evidence="7" type="ORF">GCM10017557_24420</name>
</gene>
<reference evidence="7 8" key="1">
    <citation type="journal article" date="2014" name="Int. J. Syst. Evol. Microbiol.">
        <title>Complete genome sequence of Corynebacterium casei LMG S-19264T (=DSM 44701T), isolated from a smear-ripened cheese.</title>
        <authorList>
            <consortium name="US DOE Joint Genome Institute (JGI-PGF)"/>
            <person name="Walter F."/>
            <person name="Albersmeier A."/>
            <person name="Kalinowski J."/>
            <person name="Ruckert C."/>
        </authorList>
    </citation>
    <scope>NUCLEOTIDE SEQUENCE [LARGE SCALE GENOMIC DNA]</scope>
    <source>
        <strain evidence="7 8">JCM 4677</strain>
    </source>
</reference>
<dbReference type="GO" id="GO:0045892">
    <property type="term" value="P:negative regulation of DNA-templated transcription"/>
    <property type="evidence" value="ECO:0007669"/>
    <property type="project" value="InterPro"/>
</dbReference>
<evidence type="ECO:0000256" key="1">
    <source>
        <dbReference type="ARBA" id="ARBA00022491"/>
    </source>
</evidence>
<accession>A0A7G1NW17</accession>
<dbReference type="KEGG" id="sgm:GCM10017557_24420"/>
<feature type="DNA-binding region" description="H-T-H motif" evidence="5">
    <location>
        <begin position="53"/>
        <end position="72"/>
    </location>
</feature>
<dbReference type="PANTHER" id="PTHR30055:SF151">
    <property type="entry name" value="TRANSCRIPTIONAL REGULATORY PROTEIN"/>
    <property type="match status" value="1"/>
</dbReference>
<organism evidence="7 8">
    <name type="scientific">Streptomyces aurantiacus</name>
    <dbReference type="NCBI Taxonomy" id="47760"/>
    <lineage>
        <taxon>Bacteria</taxon>
        <taxon>Bacillati</taxon>
        <taxon>Actinomycetota</taxon>
        <taxon>Actinomycetes</taxon>
        <taxon>Kitasatosporales</taxon>
        <taxon>Streptomycetaceae</taxon>
        <taxon>Streptomyces</taxon>
        <taxon>Streptomyces aurantiacus group</taxon>
    </lineage>
</organism>
<dbReference type="InterPro" id="IPR001647">
    <property type="entry name" value="HTH_TetR"/>
</dbReference>
<evidence type="ECO:0000256" key="3">
    <source>
        <dbReference type="ARBA" id="ARBA00023125"/>
    </source>
</evidence>
<dbReference type="EMBL" id="AP023440">
    <property type="protein sequence ID" value="BCL27583.1"/>
    <property type="molecule type" value="Genomic_DNA"/>
</dbReference>
<evidence type="ECO:0000259" key="6">
    <source>
        <dbReference type="PROSITE" id="PS50977"/>
    </source>
</evidence>
<evidence type="ECO:0000313" key="8">
    <source>
        <dbReference type="Proteomes" id="UP000516444"/>
    </source>
</evidence>
<keyword evidence="4" id="KW-0804">Transcription</keyword>
<keyword evidence="3 5" id="KW-0238">DNA-binding</keyword>
<dbReference type="GO" id="GO:0046677">
    <property type="term" value="P:response to antibiotic"/>
    <property type="evidence" value="ECO:0007669"/>
    <property type="project" value="InterPro"/>
</dbReference>
<evidence type="ECO:0000313" key="7">
    <source>
        <dbReference type="EMBL" id="BCL27583.1"/>
    </source>
</evidence>
<dbReference type="SUPFAM" id="SSF48498">
    <property type="entry name" value="Tetracyclin repressor-like, C-terminal domain"/>
    <property type="match status" value="1"/>
</dbReference>
<dbReference type="Pfam" id="PF02909">
    <property type="entry name" value="TetR_C_1"/>
    <property type="match status" value="1"/>
</dbReference>